<dbReference type="SUPFAM" id="SSF57845">
    <property type="entry name" value="B-box zinc-binding domain"/>
    <property type="match status" value="1"/>
</dbReference>
<dbReference type="Proteomes" id="UP001212152">
    <property type="component" value="Unassembled WGS sequence"/>
</dbReference>
<sequence>MADPDKDLRDRFEALKADKAGLAGAAPLPTDEELFTRLKSLVGKDLAAAPAAAAPASSLSPSSFSSNNANTNGTTTTTRSYALGPNIQPPTLLDVDADEIASLLLTSNLLSDVDVDVGYEDERMDVPSLPLPSASSGGSFSSSSSAAAASSRPAAGSRGHSFDGKFVDYTNLVLTSPTRGRGVGLLDYWDQDGGGDEDDVREIMEKVGAEVALEGKFGTNSSAAAGDDADAGEEDDFRRRLRGLKEFVPSPDNKNATTTAGGGGSGIGDAGAAVGPGVANARPPPPPLGPPPRAPSLEDFADPEDDDERWCCVCSDDATVECEICDHDKYCASCFRKEHALDAEIRHHVAKTLSSAQQRQFN</sequence>
<dbReference type="GO" id="GO:0044878">
    <property type="term" value="P:mitotic cytokinesis checkpoint signaling"/>
    <property type="evidence" value="ECO:0007669"/>
    <property type="project" value="TreeGrafter"/>
</dbReference>
<dbReference type="GO" id="GO:0009838">
    <property type="term" value="P:abscission"/>
    <property type="evidence" value="ECO:0007669"/>
    <property type="project" value="TreeGrafter"/>
</dbReference>
<feature type="compositionally biased region" description="Pro residues" evidence="1">
    <location>
        <begin position="282"/>
        <end position="294"/>
    </location>
</feature>
<evidence type="ECO:0000313" key="3">
    <source>
        <dbReference type="Proteomes" id="UP001212152"/>
    </source>
</evidence>
<feature type="region of interest" description="Disordered" evidence="1">
    <location>
        <begin position="55"/>
        <end position="83"/>
    </location>
</feature>
<dbReference type="GO" id="GO:0032266">
    <property type="term" value="F:phosphatidylinositol-3-phosphate binding"/>
    <property type="evidence" value="ECO:0007669"/>
    <property type="project" value="TreeGrafter"/>
</dbReference>
<feature type="compositionally biased region" description="Gly residues" evidence="1">
    <location>
        <begin position="260"/>
        <end position="269"/>
    </location>
</feature>
<comment type="caution">
    <text evidence="2">The sequence shown here is derived from an EMBL/GenBank/DDBJ whole genome shotgun (WGS) entry which is preliminary data.</text>
</comment>
<reference evidence="2" key="1">
    <citation type="submission" date="2020-05" db="EMBL/GenBank/DDBJ databases">
        <title>Phylogenomic resolution of chytrid fungi.</title>
        <authorList>
            <person name="Stajich J.E."/>
            <person name="Amses K."/>
            <person name="Simmons R."/>
            <person name="Seto K."/>
            <person name="Myers J."/>
            <person name="Bonds A."/>
            <person name="Quandt C.A."/>
            <person name="Barry K."/>
            <person name="Liu P."/>
            <person name="Grigoriev I."/>
            <person name="Longcore J.E."/>
            <person name="James T.Y."/>
        </authorList>
    </citation>
    <scope>NUCLEOTIDE SEQUENCE</scope>
    <source>
        <strain evidence="2">JEL0379</strain>
    </source>
</reference>
<name>A0AAD5XRB8_9FUNG</name>
<accession>A0AAD5XRB8</accession>
<feature type="region of interest" description="Disordered" evidence="1">
    <location>
        <begin position="244"/>
        <end position="306"/>
    </location>
</feature>
<proteinExistence type="predicted"/>
<organism evidence="2 3">
    <name type="scientific">Geranomyces variabilis</name>
    <dbReference type="NCBI Taxonomy" id="109894"/>
    <lineage>
        <taxon>Eukaryota</taxon>
        <taxon>Fungi</taxon>
        <taxon>Fungi incertae sedis</taxon>
        <taxon>Chytridiomycota</taxon>
        <taxon>Chytridiomycota incertae sedis</taxon>
        <taxon>Chytridiomycetes</taxon>
        <taxon>Spizellomycetales</taxon>
        <taxon>Powellomycetaceae</taxon>
        <taxon>Geranomyces</taxon>
    </lineage>
</organism>
<evidence type="ECO:0000313" key="2">
    <source>
        <dbReference type="EMBL" id="KAJ3185151.1"/>
    </source>
</evidence>
<feature type="region of interest" description="Disordered" evidence="1">
    <location>
        <begin position="124"/>
        <end position="160"/>
    </location>
</feature>
<feature type="compositionally biased region" description="Low complexity" evidence="1">
    <location>
        <begin position="270"/>
        <end position="281"/>
    </location>
</feature>
<gene>
    <name evidence="2" type="ORF">HDU87_002718</name>
</gene>
<keyword evidence="3" id="KW-1185">Reference proteome</keyword>
<feature type="compositionally biased region" description="Low complexity" evidence="1">
    <location>
        <begin position="55"/>
        <end position="82"/>
    </location>
</feature>
<feature type="compositionally biased region" description="Low complexity" evidence="1">
    <location>
        <begin position="127"/>
        <end position="159"/>
    </location>
</feature>
<protein>
    <submittedName>
        <fullName evidence="2">Uncharacterized protein</fullName>
    </submittedName>
</protein>
<dbReference type="GO" id="GO:0030496">
    <property type="term" value="C:midbody"/>
    <property type="evidence" value="ECO:0007669"/>
    <property type="project" value="TreeGrafter"/>
</dbReference>
<dbReference type="AlphaFoldDB" id="A0AAD5XRB8"/>
<dbReference type="PANTHER" id="PTHR46603">
    <property type="entry name" value="ABSCISSION/NOCUT CHECKPOINT REGULATOR"/>
    <property type="match status" value="1"/>
</dbReference>
<dbReference type="Pfam" id="PF22586">
    <property type="entry name" value="ANCHR-like_BBOX"/>
    <property type="match status" value="1"/>
</dbReference>
<dbReference type="EMBL" id="JADGJQ010000002">
    <property type="protein sequence ID" value="KAJ3185151.1"/>
    <property type="molecule type" value="Genomic_DNA"/>
</dbReference>
<dbReference type="GO" id="GO:0032154">
    <property type="term" value="C:cleavage furrow"/>
    <property type="evidence" value="ECO:0007669"/>
    <property type="project" value="TreeGrafter"/>
</dbReference>
<dbReference type="PANTHER" id="PTHR46603:SF1">
    <property type="entry name" value="ABSCISSION_NOCUT CHECKPOINT REGULATOR"/>
    <property type="match status" value="1"/>
</dbReference>
<evidence type="ECO:0000256" key="1">
    <source>
        <dbReference type="SAM" id="MobiDB-lite"/>
    </source>
</evidence>